<dbReference type="EMBL" id="CP000749">
    <property type="protein sequence ID" value="ABR73226.1"/>
    <property type="molecule type" value="Genomic_DNA"/>
</dbReference>
<feature type="transmembrane region" description="Helical" evidence="5">
    <location>
        <begin position="12"/>
        <end position="35"/>
    </location>
</feature>
<evidence type="ECO:0000313" key="8">
    <source>
        <dbReference type="EMBL" id="ABR73226.1"/>
    </source>
</evidence>
<evidence type="ECO:0000256" key="3">
    <source>
        <dbReference type="ARBA" id="ARBA00029447"/>
    </source>
</evidence>
<proteinExistence type="inferred from homology"/>
<dbReference type="Gene3D" id="6.10.340.10">
    <property type="match status" value="1"/>
</dbReference>
<dbReference type="SMART" id="SM00304">
    <property type="entry name" value="HAMP"/>
    <property type="match status" value="1"/>
</dbReference>
<dbReference type="SMART" id="SM00283">
    <property type="entry name" value="MA"/>
    <property type="match status" value="1"/>
</dbReference>
<feature type="domain" description="HAMP" evidence="7">
    <location>
        <begin position="296"/>
        <end position="350"/>
    </location>
</feature>
<dbReference type="KEGG" id="mmw:Mmwyl1_4331"/>
<feature type="transmembrane region" description="Helical" evidence="5">
    <location>
        <begin position="274"/>
        <end position="294"/>
    </location>
</feature>
<keyword evidence="2 4" id="KW-0807">Transducer</keyword>
<accession>A6W3E7</accession>
<dbReference type="GO" id="GO:0016020">
    <property type="term" value="C:membrane"/>
    <property type="evidence" value="ECO:0007669"/>
    <property type="project" value="UniProtKB-SubCell"/>
</dbReference>
<keyword evidence="5" id="KW-1133">Transmembrane helix</keyword>
<dbReference type="GO" id="GO:0004888">
    <property type="term" value="F:transmembrane signaling receptor activity"/>
    <property type="evidence" value="ECO:0007669"/>
    <property type="project" value="InterPro"/>
</dbReference>
<dbReference type="Pfam" id="PF00015">
    <property type="entry name" value="MCPsignal"/>
    <property type="match status" value="1"/>
</dbReference>
<dbReference type="OrthoDB" id="6092731at2"/>
<evidence type="ECO:0000256" key="2">
    <source>
        <dbReference type="ARBA" id="ARBA00023224"/>
    </source>
</evidence>
<name>A6W3E7_MARMS</name>
<dbReference type="PANTHER" id="PTHR32089">
    <property type="entry name" value="METHYL-ACCEPTING CHEMOTAXIS PROTEIN MCPB"/>
    <property type="match status" value="1"/>
</dbReference>
<dbReference type="PROSITE" id="PS50111">
    <property type="entry name" value="CHEMOTAXIS_TRANSDUC_2"/>
    <property type="match status" value="1"/>
</dbReference>
<dbReference type="HOGENOM" id="CLU_000445_107_27_6"/>
<dbReference type="AlphaFoldDB" id="A6W3E7"/>
<comment type="subcellular location">
    <subcellularLocation>
        <location evidence="1">Membrane</location>
    </subcellularLocation>
</comment>
<evidence type="ECO:0000259" key="7">
    <source>
        <dbReference type="PROSITE" id="PS50885"/>
    </source>
</evidence>
<organism evidence="8">
    <name type="scientific">Marinomonas sp. (strain MWYL1)</name>
    <dbReference type="NCBI Taxonomy" id="400668"/>
    <lineage>
        <taxon>Bacteria</taxon>
        <taxon>Pseudomonadati</taxon>
        <taxon>Pseudomonadota</taxon>
        <taxon>Gammaproteobacteria</taxon>
        <taxon>Oceanospirillales</taxon>
        <taxon>Oceanospirillaceae</taxon>
        <taxon>Marinomonas</taxon>
    </lineage>
</organism>
<dbReference type="eggNOG" id="COG0840">
    <property type="taxonomic scope" value="Bacteria"/>
</dbReference>
<dbReference type="PANTHER" id="PTHR32089:SF112">
    <property type="entry name" value="LYSOZYME-LIKE PROTEIN-RELATED"/>
    <property type="match status" value="1"/>
</dbReference>
<evidence type="ECO:0000256" key="4">
    <source>
        <dbReference type="PROSITE-ProRule" id="PRU00284"/>
    </source>
</evidence>
<dbReference type="GO" id="GO:0007165">
    <property type="term" value="P:signal transduction"/>
    <property type="evidence" value="ECO:0007669"/>
    <property type="project" value="UniProtKB-KW"/>
</dbReference>
<comment type="similarity">
    <text evidence="3">Belongs to the methyl-accepting chemotaxis (MCP) protein family.</text>
</comment>
<dbReference type="InterPro" id="IPR004089">
    <property type="entry name" value="MCPsignal_dom"/>
</dbReference>
<dbReference type="PROSITE" id="PS50885">
    <property type="entry name" value="HAMP"/>
    <property type="match status" value="1"/>
</dbReference>
<keyword evidence="5" id="KW-0812">Transmembrane</keyword>
<dbReference type="PRINTS" id="PR00260">
    <property type="entry name" value="CHEMTRNSDUCR"/>
</dbReference>
<evidence type="ECO:0000259" key="6">
    <source>
        <dbReference type="PROSITE" id="PS50111"/>
    </source>
</evidence>
<evidence type="ECO:0000256" key="5">
    <source>
        <dbReference type="SAM" id="Phobius"/>
    </source>
</evidence>
<sequence>MLSNLSFKTKLFILLITAITGLIIVTAVAMTGLSFQQSANNELRNLSKIQASNDQLSIHMLEIADSLRSISVDNYQDYVASAKEQIAQNANTIATNIEKAHSQNLKQTLEENLIELNDYSQALITLIEKRYVIGFDSSSGLRGSVDQMGTEISEDIQKLSLLKREFTNVRKAEAGYLSDPTESNLEEFTASFDRFDNRIENFGFQDTHGVKAHAYRDAILQYGKEYKSLNEIENTFTTQKNQFTESQLKANQLIEDKVQQAENSAEKSSTQANATLLSVSIAVILVAALLMLAIGRSVNSTLQNIITDLNKVKKGDMSSKASVNTKRNDEFDQLSQSLNEMTSGLGDVLKDVVSTTDNVSTMSTDLNNTISSIASSNHLVNQRTHSLASATDDISSRLTELSSTTNTLQAHSNETYQSAKSGADTIKSVLSSITDTVNIVNMTGQQLDELGRLSKDIDSVIAMINDLASQTNLLALNAAIEAARAGEAGRGFSVVADEVRALAEKTVDATSKITDIVNTIQQSTQTAISTMESGQSNLKIISENGSKAEEAMRDIESNAMTGSKSTDSMASAIQDVASTAIQMSTEMEEIAQQLNQDTRSIDILADKTKQIQKISEQLAVKTQVFTLV</sequence>
<dbReference type="SUPFAM" id="SSF58104">
    <property type="entry name" value="Methyl-accepting chemotaxis protein (MCP) signaling domain"/>
    <property type="match status" value="1"/>
</dbReference>
<dbReference type="Gene3D" id="1.10.287.950">
    <property type="entry name" value="Methyl-accepting chemotaxis protein"/>
    <property type="match status" value="1"/>
</dbReference>
<gene>
    <name evidence="8" type="ordered locus">Mmwyl1_4331</name>
</gene>
<evidence type="ECO:0000256" key="1">
    <source>
        <dbReference type="ARBA" id="ARBA00004370"/>
    </source>
</evidence>
<keyword evidence="5" id="KW-0472">Membrane</keyword>
<dbReference type="InterPro" id="IPR003660">
    <property type="entry name" value="HAMP_dom"/>
</dbReference>
<dbReference type="GO" id="GO:0006935">
    <property type="term" value="P:chemotaxis"/>
    <property type="evidence" value="ECO:0007669"/>
    <property type="project" value="InterPro"/>
</dbReference>
<feature type="domain" description="Methyl-accepting transducer" evidence="6">
    <location>
        <begin position="355"/>
        <end position="591"/>
    </location>
</feature>
<dbReference type="InterPro" id="IPR004090">
    <property type="entry name" value="Chemotax_Me-accpt_rcpt"/>
</dbReference>
<dbReference type="CDD" id="cd06225">
    <property type="entry name" value="HAMP"/>
    <property type="match status" value="1"/>
</dbReference>
<protein>
    <submittedName>
        <fullName evidence="8">Methyl-accepting chemotaxis sensory transducer</fullName>
    </submittedName>
</protein>
<reference evidence="8" key="1">
    <citation type="submission" date="2007-06" db="EMBL/GenBank/DDBJ databases">
        <title>Complete sequence of Marinomonas sp. MWYL1.</title>
        <authorList>
            <consortium name="US DOE Joint Genome Institute"/>
            <person name="Copeland A."/>
            <person name="Lucas S."/>
            <person name="Lapidus A."/>
            <person name="Barry K."/>
            <person name="Glavina del Rio T."/>
            <person name="Dalin E."/>
            <person name="Tice H."/>
            <person name="Pitluck S."/>
            <person name="Kiss H."/>
            <person name="Brettin T."/>
            <person name="Bruce D."/>
            <person name="Detter J.C."/>
            <person name="Han C."/>
            <person name="Schmutz J."/>
            <person name="Larimer F."/>
            <person name="Land M."/>
            <person name="Hauser L."/>
            <person name="Kyrpides N."/>
            <person name="Kim E."/>
            <person name="Johnston A.W.B."/>
            <person name="Todd J.D."/>
            <person name="Rogers R."/>
            <person name="Wexler M."/>
            <person name="Bond P.L."/>
            <person name="Li Y."/>
            <person name="Richardson P."/>
        </authorList>
    </citation>
    <scope>NUCLEOTIDE SEQUENCE [LARGE SCALE GENOMIC DNA]</scope>
    <source>
        <strain evidence="8">MWYL1</strain>
    </source>
</reference>
<dbReference type="STRING" id="400668.Mmwyl1_4331"/>